<evidence type="ECO:0000313" key="2">
    <source>
        <dbReference type="Proteomes" id="UP000626109"/>
    </source>
</evidence>
<name>A0A813IW54_POLGL</name>
<accession>A0A813IW54</accession>
<evidence type="ECO:0000313" key="1">
    <source>
        <dbReference type="EMBL" id="CAE8656947.1"/>
    </source>
</evidence>
<sequence length="193" mass="21326">MAANDAFHIATDFFGDGATDSDLREGCEDSEMDTGSITRQFAAQEFQLPGGGFNVVRDRNSGNANPRLTQQAAGHVPIDYVPPLVRTSGRFVPAQFNTLTAIDRVANAMNMLPKDLQGTPSIDQVLRIIQSHHENVTRPEVEEMAIRVDTHMAVIDRAVMAVRQEFQFVAQEVRSSQLELARRQCVVGGFPRD</sequence>
<organism evidence="1 2">
    <name type="scientific">Polarella glacialis</name>
    <name type="common">Dinoflagellate</name>
    <dbReference type="NCBI Taxonomy" id="89957"/>
    <lineage>
        <taxon>Eukaryota</taxon>
        <taxon>Sar</taxon>
        <taxon>Alveolata</taxon>
        <taxon>Dinophyceae</taxon>
        <taxon>Suessiales</taxon>
        <taxon>Suessiaceae</taxon>
        <taxon>Polarella</taxon>
    </lineage>
</organism>
<gene>
    <name evidence="1" type="ORF">PGLA2088_LOCUS12483</name>
</gene>
<proteinExistence type="predicted"/>
<dbReference type="EMBL" id="CAJNNW010014717">
    <property type="protein sequence ID" value="CAE8656947.1"/>
    <property type="molecule type" value="Genomic_DNA"/>
</dbReference>
<comment type="caution">
    <text evidence="1">The sequence shown here is derived from an EMBL/GenBank/DDBJ whole genome shotgun (WGS) entry which is preliminary data.</text>
</comment>
<dbReference type="Proteomes" id="UP000626109">
    <property type="component" value="Unassembled WGS sequence"/>
</dbReference>
<reference evidence="1" key="1">
    <citation type="submission" date="2021-02" db="EMBL/GenBank/DDBJ databases">
        <authorList>
            <person name="Dougan E. K."/>
            <person name="Rhodes N."/>
            <person name="Thang M."/>
            <person name="Chan C."/>
        </authorList>
    </citation>
    <scope>NUCLEOTIDE SEQUENCE</scope>
</reference>
<protein>
    <submittedName>
        <fullName evidence="1">Uncharacterized protein</fullName>
    </submittedName>
</protein>
<dbReference type="AlphaFoldDB" id="A0A813IW54"/>